<gene>
    <name evidence="2" type="ORF">F9278_44555</name>
</gene>
<organism evidence="2 3">
    <name type="scientific">Streptomyces phaeolivaceus</name>
    <dbReference type="NCBI Taxonomy" id="2653200"/>
    <lineage>
        <taxon>Bacteria</taxon>
        <taxon>Bacillati</taxon>
        <taxon>Actinomycetota</taxon>
        <taxon>Actinomycetes</taxon>
        <taxon>Kitasatosporales</taxon>
        <taxon>Streptomycetaceae</taxon>
        <taxon>Streptomyces</taxon>
    </lineage>
</organism>
<proteinExistence type="predicted"/>
<dbReference type="KEGG" id="sphv:F9278_44555"/>
<dbReference type="AlphaFoldDB" id="A0A5P8KH35"/>
<dbReference type="Proteomes" id="UP000327294">
    <property type="component" value="Chromosome"/>
</dbReference>
<sequence>MPDLAAARQAKSRIMNTVLSTSDAQHVAGIGLRQQEDGWVVRINLREDDDGTRRKIPAEILGVPVVIEVTGGIRAQSTAGSAPRAAHPTASPADHSRLRLLIAAAALLAVTTMATLLFVLA</sequence>
<name>A0A5P8KH35_9ACTN</name>
<evidence type="ECO:0000256" key="1">
    <source>
        <dbReference type="SAM" id="Phobius"/>
    </source>
</evidence>
<evidence type="ECO:0000313" key="2">
    <source>
        <dbReference type="EMBL" id="QFR02069.1"/>
    </source>
</evidence>
<keyword evidence="1" id="KW-1133">Transmembrane helix</keyword>
<keyword evidence="1" id="KW-0472">Membrane</keyword>
<evidence type="ECO:0000313" key="3">
    <source>
        <dbReference type="Proteomes" id="UP000327294"/>
    </source>
</evidence>
<dbReference type="EMBL" id="CP045096">
    <property type="protein sequence ID" value="QFR02069.1"/>
    <property type="molecule type" value="Genomic_DNA"/>
</dbReference>
<feature type="transmembrane region" description="Helical" evidence="1">
    <location>
        <begin position="100"/>
        <end position="120"/>
    </location>
</feature>
<protein>
    <submittedName>
        <fullName evidence="2">Uncharacterized protein</fullName>
    </submittedName>
</protein>
<keyword evidence="3" id="KW-1185">Reference proteome</keyword>
<accession>A0A5P8KH35</accession>
<keyword evidence="1" id="KW-0812">Transmembrane</keyword>
<reference evidence="2 3" key="1">
    <citation type="submission" date="2019-10" db="EMBL/GenBank/DDBJ databases">
        <title>Streptomyces sp. strain GY16 isolated from leaves of Broussonetia papyrifera.</title>
        <authorList>
            <person name="Mo P."/>
        </authorList>
    </citation>
    <scope>NUCLEOTIDE SEQUENCE [LARGE SCALE GENOMIC DNA]</scope>
    <source>
        <strain evidence="2 3">GY16</strain>
    </source>
</reference>